<dbReference type="SMART" id="SM00248">
    <property type="entry name" value="ANK"/>
    <property type="match status" value="2"/>
</dbReference>
<dbReference type="Pfam" id="PF12796">
    <property type="entry name" value="Ank_2"/>
    <property type="match status" value="1"/>
</dbReference>
<dbReference type="PROSITE" id="PS50297">
    <property type="entry name" value="ANK_REP_REGION"/>
    <property type="match status" value="1"/>
</dbReference>
<keyword evidence="2 5" id="KW-0863">Zinc-finger</keyword>
<sequence>MQALQNAIAGAIVSSADLSQKRLSFMPQVLEAVNAMRRIESNSNCADCQAPDPDWVSINTGAKICIECAGAHRSLGTHDSKVRSLTMDALPVYLVKLLEALPNSVVNEIYEALPPATLGYVLERPTKDSDMAIRKRWNVAKYAQRVFVPPHIGTPEEHKKNLIDALLANDAPKVIKFIAQGIDLNDLELGGKAILLCMIENGLPIMAEALIVSDADISVVDKDGRTAVHYAVERGDLSMVKLLVGHDANLSVPDNNGNDPLTLAKMLQEQFPDQRQKYLEIEKYLEKKLLSHPVLTSLPSSSSFSQLPTISDIPEKPDEASRSPSSKKVEKTQTTQKWKKIDWLGMGTDLEIAQFDFDYNEEDEEDKSNVLVDNEEDIEFSSDLKSVFTLSRDRASMLAPARSNHAQLVRIGTRVSGKEDDDHVLVNLVVDEGSSFASPREGDSLQNSRDNDTNEEVLYSSNPLPNQPTKIIKKDKEKEKDKENKDKKDKDKEKEKEVELLERNDEYFEILDDIDFSDEEDVTFVPEPEPVGPPKPAGVTEKTKKSEFTRALLFRERTESPTKNPNPSKLSSSSQKAQTPVTTTATVYDATTGLPLNAGISLPNIRSKRAHTTLMESPKFSSHHKEPSPPLASQSPSSTPPLATKASHQASFVPQRFTRKVPKTSVSSGSSGNIVLGRAGQEGESKVVQSVAKVQVKTLEPKESPAGIL</sequence>
<feature type="repeat" description="ANK" evidence="4">
    <location>
        <begin position="223"/>
        <end position="255"/>
    </location>
</feature>
<dbReference type="GO" id="GO:0008270">
    <property type="term" value="F:zinc ion binding"/>
    <property type="evidence" value="ECO:0007669"/>
    <property type="project" value="UniProtKB-KW"/>
</dbReference>
<evidence type="ECO:0000256" key="4">
    <source>
        <dbReference type="PROSITE-ProRule" id="PRU00023"/>
    </source>
</evidence>
<evidence type="ECO:0000256" key="5">
    <source>
        <dbReference type="PROSITE-ProRule" id="PRU00288"/>
    </source>
</evidence>
<dbReference type="InterPro" id="IPR002110">
    <property type="entry name" value="Ankyrin_rpt"/>
</dbReference>
<reference evidence="8" key="1">
    <citation type="journal article" date="2020" name="J. Eukaryot. Microbiol.">
        <title>De novo Sequencing, Assembly and Annotation of the Transcriptome for the Free-Living Testate Amoeba Arcella intermedia.</title>
        <authorList>
            <person name="Ribeiro G.M."/>
            <person name="Porfirio-Sousa A.L."/>
            <person name="Maurer-Alcala X.X."/>
            <person name="Katz L.A."/>
            <person name="Lahr D.J.G."/>
        </authorList>
    </citation>
    <scope>NUCLEOTIDE SEQUENCE</scope>
</reference>
<dbReference type="InterPro" id="IPR045258">
    <property type="entry name" value="ACAP1/2/3-like"/>
</dbReference>
<feature type="compositionally biased region" description="Low complexity" evidence="6">
    <location>
        <begin position="561"/>
        <end position="592"/>
    </location>
</feature>
<keyword evidence="1" id="KW-0479">Metal-binding</keyword>
<feature type="region of interest" description="Disordered" evidence="6">
    <location>
        <begin position="435"/>
        <end position="502"/>
    </location>
</feature>
<dbReference type="GO" id="GO:0005096">
    <property type="term" value="F:GTPase activator activity"/>
    <property type="evidence" value="ECO:0007669"/>
    <property type="project" value="InterPro"/>
</dbReference>
<feature type="compositionally biased region" description="Polar residues" evidence="6">
    <location>
        <begin position="664"/>
        <end position="673"/>
    </location>
</feature>
<dbReference type="PRINTS" id="PR00405">
    <property type="entry name" value="REVINTRACTNG"/>
</dbReference>
<dbReference type="InterPro" id="IPR037278">
    <property type="entry name" value="ARFGAP/RecO"/>
</dbReference>
<feature type="domain" description="Arf-GAP" evidence="7">
    <location>
        <begin position="30"/>
        <end position="161"/>
    </location>
</feature>
<feature type="region of interest" description="Disordered" evidence="6">
    <location>
        <begin position="518"/>
        <end position="686"/>
    </location>
</feature>
<evidence type="ECO:0000256" key="1">
    <source>
        <dbReference type="ARBA" id="ARBA00022723"/>
    </source>
</evidence>
<dbReference type="Pfam" id="PF01412">
    <property type="entry name" value="ArfGap"/>
    <property type="match status" value="1"/>
</dbReference>
<evidence type="ECO:0000256" key="6">
    <source>
        <dbReference type="SAM" id="MobiDB-lite"/>
    </source>
</evidence>
<dbReference type="PROSITE" id="PS50088">
    <property type="entry name" value="ANK_REPEAT"/>
    <property type="match status" value="1"/>
</dbReference>
<dbReference type="Gene3D" id="1.10.220.150">
    <property type="entry name" value="Arf GTPase activating protein"/>
    <property type="match status" value="1"/>
</dbReference>
<dbReference type="PANTHER" id="PTHR23180">
    <property type="entry name" value="CENTAURIN/ARF"/>
    <property type="match status" value="1"/>
</dbReference>
<protein>
    <recommendedName>
        <fullName evidence="7">Arf-GAP domain-containing protein</fullName>
    </recommendedName>
</protein>
<dbReference type="AlphaFoldDB" id="A0A6B2KYQ5"/>
<feature type="compositionally biased region" description="Basic and acidic residues" evidence="6">
    <location>
        <begin position="313"/>
        <end position="331"/>
    </location>
</feature>
<feature type="region of interest" description="Disordered" evidence="6">
    <location>
        <begin position="299"/>
        <end position="333"/>
    </location>
</feature>
<dbReference type="PANTHER" id="PTHR23180:SF160">
    <property type="entry name" value="ADP-RIBOSYLATION FACTOR GTPASE-ACTIVATING PROTEIN EFFECTOR PROTEIN 1"/>
    <property type="match status" value="1"/>
</dbReference>
<feature type="compositionally biased region" description="Low complexity" evidence="6">
    <location>
        <begin position="299"/>
        <end position="311"/>
    </location>
</feature>
<dbReference type="SUPFAM" id="SSF48403">
    <property type="entry name" value="Ankyrin repeat"/>
    <property type="match status" value="1"/>
</dbReference>
<dbReference type="CDD" id="cd08204">
    <property type="entry name" value="ArfGap"/>
    <property type="match status" value="1"/>
</dbReference>
<evidence type="ECO:0000259" key="7">
    <source>
        <dbReference type="PROSITE" id="PS50115"/>
    </source>
</evidence>
<dbReference type="InterPro" id="IPR036770">
    <property type="entry name" value="Ankyrin_rpt-contain_sf"/>
</dbReference>
<dbReference type="EMBL" id="GIBP01000822">
    <property type="protein sequence ID" value="NDV29791.1"/>
    <property type="molecule type" value="Transcribed_RNA"/>
</dbReference>
<evidence type="ECO:0000313" key="8">
    <source>
        <dbReference type="EMBL" id="NDV29791.1"/>
    </source>
</evidence>
<feature type="compositionally biased region" description="Low complexity" evidence="6">
    <location>
        <begin position="631"/>
        <end position="644"/>
    </location>
</feature>
<dbReference type="SMART" id="SM00105">
    <property type="entry name" value="ArfGap"/>
    <property type="match status" value="1"/>
</dbReference>
<accession>A0A6B2KYQ5</accession>
<proteinExistence type="predicted"/>
<organism evidence="8">
    <name type="scientific">Arcella intermedia</name>
    <dbReference type="NCBI Taxonomy" id="1963864"/>
    <lineage>
        <taxon>Eukaryota</taxon>
        <taxon>Amoebozoa</taxon>
        <taxon>Tubulinea</taxon>
        <taxon>Elardia</taxon>
        <taxon>Arcellinida</taxon>
        <taxon>Sphaerothecina</taxon>
        <taxon>Arcellidae</taxon>
        <taxon>Arcella</taxon>
    </lineage>
</organism>
<feature type="compositionally biased region" description="Pro residues" evidence="6">
    <location>
        <begin position="527"/>
        <end position="536"/>
    </location>
</feature>
<evidence type="ECO:0000256" key="2">
    <source>
        <dbReference type="ARBA" id="ARBA00022771"/>
    </source>
</evidence>
<keyword evidence="4" id="KW-0040">ANK repeat</keyword>
<dbReference type="InterPro" id="IPR038508">
    <property type="entry name" value="ArfGAP_dom_sf"/>
</dbReference>
<feature type="compositionally biased region" description="Polar residues" evidence="6">
    <location>
        <begin position="459"/>
        <end position="469"/>
    </location>
</feature>
<feature type="compositionally biased region" description="Basic and acidic residues" evidence="6">
    <location>
        <begin position="541"/>
        <end position="560"/>
    </location>
</feature>
<dbReference type="SUPFAM" id="SSF57863">
    <property type="entry name" value="ArfGap/RecO-like zinc finger"/>
    <property type="match status" value="1"/>
</dbReference>
<dbReference type="PROSITE" id="PS50115">
    <property type="entry name" value="ARFGAP"/>
    <property type="match status" value="1"/>
</dbReference>
<name>A0A6B2KYQ5_9EUKA</name>
<evidence type="ECO:0000256" key="3">
    <source>
        <dbReference type="ARBA" id="ARBA00022833"/>
    </source>
</evidence>
<feature type="compositionally biased region" description="Basic and acidic residues" evidence="6">
    <location>
        <begin position="472"/>
        <end position="502"/>
    </location>
</feature>
<dbReference type="Gene3D" id="1.25.40.20">
    <property type="entry name" value="Ankyrin repeat-containing domain"/>
    <property type="match status" value="1"/>
</dbReference>
<keyword evidence="3" id="KW-0862">Zinc</keyword>
<dbReference type="InterPro" id="IPR001164">
    <property type="entry name" value="ArfGAP_dom"/>
</dbReference>